<dbReference type="Pfam" id="PF11716">
    <property type="entry name" value="MDMPI_N"/>
    <property type="match status" value="1"/>
</dbReference>
<keyword evidence="2" id="KW-0413">Isomerase</keyword>
<evidence type="ECO:0000313" key="2">
    <source>
        <dbReference type="EMBL" id="GAA4716928.1"/>
    </source>
</evidence>
<name>A0ABP8XXV9_9ACTN</name>
<dbReference type="GO" id="GO:0016853">
    <property type="term" value="F:isomerase activity"/>
    <property type="evidence" value="ECO:0007669"/>
    <property type="project" value="UniProtKB-KW"/>
</dbReference>
<dbReference type="SUPFAM" id="SSF109854">
    <property type="entry name" value="DinB/YfiT-like putative metalloenzymes"/>
    <property type="match status" value="1"/>
</dbReference>
<protein>
    <submittedName>
        <fullName evidence="2">Maleylpyruvate isomerase N-terminal domain-containing protein</fullName>
    </submittedName>
</protein>
<organism evidence="2 3">
    <name type="scientific">Nocardioides conyzicola</name>
    <dbReference type="NCBI Taxonomy" id="1651781"/>
    <lineage>
        <taxon>Bacteria</taxon>
        <taxon>Bacillati</taxon>
        <taxon>Actinomycetota</taxon>
        <taxon>Actinomycetes</taxon>
        <taxon>Propionibacteriales</taxon>
        <taxon>Nocardioidaceae</taxon>
        <taxon>Nocardioides</taxon>
    </lineage>
</organism>
<dbReference type="Proteomes" id="UP001499974">
    <property type="component" value="Unassembled WGS sequence"/>
</dbReference>
<keyword evidence="3" id="KW-1185">Reference proteome</keyword>
<reference evidence="3" key="1">
    <citation type="journal article" date="2019" name="Int. J. Syst. Evol. Microbiol.">
        <title>The Global Catalogue of Microorganisms (GCM) 10K type strain sequencing project: providing services to taxonomists for standard genome sequencing and annotation.</title>
        <authorList>
            <consortium name="The Broad Institute Genomics Platform"/>
            <consortium name="The Broad Institute Genome Sequencing Center for Infectious Disease"/>
            <person name="Wu L."/>
            <person name="Ma J."/>
        </authorList>
    </citation>
    <scope>NUCLEOTIDE SEQUENCE [LARGE SCALE GENOMIC DNA]</scope>
    <source>
        <strain evidence="3">JCM 18531</strain>
    </source>
</reference>
<gene>
    <name evidence="2" type="ORF">GCM10023349_40970</name>
</gene>
<dbReference type="EMBL" id="BAABKM010000004">
    <property type="protein sequence ID" value="GAA4716928.1"/>
    <property type="molecule type" value="Genomic_DNA"/>
</dbReference>
<evidence type="ECO:0000313" key="3">
    <source>
        <dbReference type="Proteomes" id="UP001499974"/>
    </source>
</evidence>
<dbReference type="InterPro" id="IPR024344">
    <property type="entry name" value="MDMPI_metal-binding"/>
</dbReference>
<proteinExistence type="predicted"/>
<sequence length="222" mass="23702">MSLSIDLSTGRSAFAESVTTFVDAVDAVDEWDLLGASRCHGWTRLDVVVHVLAGWQEMLGGMVSPVDDAVTVDAASYWTAFAETEAGDPLLTLMAQRRRTAAYSRPSAAVEQLRDVADAVRRGAASLPDRHVAWQGQVFTPGDFLVIWAVEDVIHQLDLDLDEDQGAVLPPTALDLGRATVEALAEPFPAGWSAEEVVLVGTGRSAPPDGLGALADRLPVLR</sequence>
<dbReference type="Gene3D" id="1.20.120.450">
    <property type="entry name" value="dinb family like domain"/>
    <property type="match status" value="1"/>
</dbReference>
<evidence type="ECO:0000259" key="1">
    <source>
        <dbReference type="Pfam" id="PF11716"/>
    </source>
</evidence>
<comment type="caution">
    <text evidence="2">The sequence shown here is derived from an EMBL/GenBank/DDBJ whole genome shotgun (WGS) entry which is preliminary data.</text>
</comment>
<feature type="domain" description="Mycothiol-dependent maleylpyruvate isomerase metal-binding" evidence="1">
    <location>
        <begin position="15"/>
        <end position="159"/>
    </location>
</feature>
<dbReference type="InterPro" id="IPR034660">
    <property type="entry name" value="DinB/YfiT-like"/>
</dbReference>
<accession>A0ABP8XXV9</accession>
<dbReference type="RefSeq" id="WP_345523478.1">
    <property type="nucleotide sequence ID" value="NZ_BAABKM010000004.1"/>
</dbReference>